<evidence type="ECO:0000256" key="2">
    <source>
        <dbReference type="ARBA" id="ARBA00010446"/>
    </source>
</evidence>
<proteinExistence type="inferred from homology"/>
<comment type="caution">
    <text evidence="8">The sequence shown here is derived from an EMBL/GenBank/DDBJ whole genome shotgun (WGS) entry which is preliminary data.</text>
</comment>
<comment type="similarity">
    <text evidence="2 7">Belongs to the fungal hydrophobin family.</text>
</comment>
<name>A0A0W0FFD8_MONRR</name>
<keyword evidence="7" id="KW-0732">Signal</keyword>
<evidence type="ECO:0000256" key="6">
    <source>
        <dbReference type="ARBA" id="ARBA00093546"/>
    </source>
</evidence>
<accession>A0A0W0FFD8</accession>
<keyword evidence="5 7" id="KW-1015">Disulfide bond</keyword>
<evidence type="ECO:0000256" key="3">
    <source>
        <dbReference type="ARBA" id="ARBA00022512"/>
    </source>
</evidence>
<protein>
    <recommendedName>
        <fullName evidence="7">Hydrophobin</fullName>
    </recommendedName>
</protein>
<dbReference type="GO" id="GO:0005199">
    <property type="term" value="F:structural constituent of cell wall"/>
    <property type="evidence" value="ECO:0007669"/>
    <property type="project" value="InterPro"/>
</dbReference>
<feature type="chain" id="PRO_5013988794" description="Hydrophobin" evidence="7">
    <location>
        <begin position="19"/>
        <end position="108"/>
    </location>
</feature>
<evidence type="ECO:0000256" key="5">
    <source>
        <dbReference type="ARBA" id="ARBA00023157"/>
    </source>
</evidence>
<dbReference type="Pfam" id="PF01185">
    <property type="entry name" value="Hydrophobin"/>
    <property type="match status" value="1"/>
</dbReference>
<evidence type="ECO:0000313" key="9">
    <source>
        <dbReference type="Proteomes" id="UP000054988"/>
    </source>
</evidence>
<evidence type="ECO:0000256" key="1">
    <source>
        <dbReference type="ARBA" id="ARBA00004191"/>
    </source>
</evidence>
<dbReference type="InterPro" id="IPR001338">
    <property type="entry name" value="Class_I_Hydrophobin"/>
</dbReference>
<keyword evidence="4 7" id="KW-0964">Secreted</keyword>
<dbReference type="EMBL" id="LATX01002019">
    <property type="protein sequence ID" value="KTB35065.1"/>
    <property type="molecule type" value="Genomic_DNA"/>
</dbReference>
<sequence>MYKAIVLFFLSFTLLAAALPTEPASQCNTGPVQCCNSVSSSSDPVTSLVLALLGVVVQGINVPIGLTCNPITVIGAGANSCTAQTVCCSNNSFNGLIAVGCTPININL</sequence>
<dbReference type="CDD" id="cd23507">
    <property type="entry name" value="hydrophobin_I"/>
    <property type="match status" value="1"/>
</dbReference>
<evidence type="ECO:0000256" key="4">
    <source>
        <dbReference type="ARBA" id="ARBA00022525"/>
    </source>
</evidence>
<dbReference type="Proteomes" id="UP000054988">
    <property type="component" value="Unassembled WGS sequence"/>
</dbReference>
<feature type="signal peptide" evidence="7">
    <location>
        <begin position="1"/>
        <end position="18"/>
    </location>
</feature>
<dbReference type="GO" id="GO:0009277">
    <property type="term" value="C:fungal-type cell wall"/>
    <property type="evidence" value="ECO:0007669"/>
    <property type="project" value="InterPro"/>
</dbReference>
<reference evidence="8 9" key="1">
    <citation type="submission" date="2015-12" db="EMBL/GenBank/DDBJ databases">
        <title>Draft genome sequence of Moniliophthora roreri, the causal agent of frosty pod rot of cacao.</title>
        <authorList>
            <person name="Aime M.C."/>
            <person name="Diaz-Valderrama J.R."/>
            <person name="Kijpornyongpan T."/>
            <person name="Phillips-Mora W."/>
        </authorList>
    </citation>
    <scope>NUCLEOTIDE SEQUENCE [LARGE SCALE GENOMIC DNA]</scope>
    <source>
        <strain evidence="8 9">MCA 2952</strain>
    </source>
</reference>
<comment type="subunit">
    <text evidence="6">Self-assembles to form functional amyloid fibrils called rodlets. Self-assembly into fibrillar rodlets occurs spontaneously at hydrophobic:hydrophilic interfaces and the rodlets further associate laterally to form amphipathic monolayers.</text>
</comment>
<evidence type="ECO:0000256" key="7">
    <source>
        <dbReference type="RuleBase" id="RU365009"/>
    </source>
</evidence>
<comment type="subcellular location">
    <subcellularLocation>
        <location evidence="1 7">Secreted</location>
        <location evidence="1 7">Cell wall</location>
    </subcellularLocation>
</comment>
<dbReference type="eggNOG" id="ENOG502SUF0">
    <property type="taxonomic scope" value="Eukaryota"/>
</dbReference>
<gene>
    <name evidence="8" type="ORF">WG66_12399</name>
</gene>
<organism evidence="8 9">
    <name type="scientific">Moniliophthora roreri</name>
    <name type="common">Frosty pod rot fungus</name>
    <name type="synonym">Monilia roreri</name>
    <dbReference type="NCBI Taxonomy" id="221103"/>
    <lineage>
        <taxon>Eukaryota</taxon>
        <taxon>Fungi</taxon>
        <taxon>Dikarya</taxon>
        <taxon>Basidiomycota</taxon>
        <taxon>Agaricomycotina</taxon>
        <taxon>Agaricomycetes</taxon>
        <taxon>Agaricomycetidae</taxon>
        <taxon>Agaricales</taxon>
        <taxon>Marasmiineae</taxon>
        <taxon>Marasmiaceae</taxon>
        <taxon>Moniliophthora</taxon>
    </lineage>
</organism>
<evidence type="ECO:0000313" key="8">
    <source>
        <dbReference type="EMBL" id="KTB35065.1"/>
    </source>
</evidence>
<dbReference type="SMART" id="SM00075">
    <property type="entry name" value="HYDRO"/>
    <property type="match status" value="1"/>
</dbReference>
<keyword evidence="3 7" id="KW-0134">Cell wall</keyword>
<dbReference type="AlphaFoldDB" id="A0A0W0FFD8"/>